<dbReference type="OrthoDB" id="437973at2759"/>
<reference evidence="2 3" key="1">
    <citation type="journal article" date="2013" name="Fungal Biol.">
        <title>Analysis of microsatellite markers in the genome of the plant pathogen Ceratocystis fimbriata.</title>
        <authorList>
            <person name="Simpson M.C."/>
            <person name="Wilken P.M."/>
            <person name="Coetzee M.P."/>
            <person name="Wingfield M.J."/>
            <person name="Wingfield B.D."/>
        </authorList>
    </citation>
    <scope>NUCLEOTIDE SEQUENCE [LARGE SCALE GENOMIC DNA]</scope>
    <source>
        <strain evidence="2 3">CBS 114723</strain>
    </source>
</reference>
<feature type="compositionally biased region" description="Basic residues" evidence="1">
    <location>
        <begin position="112"/>
        <end position="124"/>
    </location>
</feature>
<evidence type="ECO:0000313" key="3">
    <source>
        <dbReference type="Proteomes" id="UP000222788"/>
    </source>
</evidence>
<reference evidence="2 3" key="2">
    <citation type="journal article" date="2013" name="IMA Fungus">
        <title>IMA Genome-F 1: Ceratocystis fimbriata: Draft nuclear genome sequence for the plant pathogen, Ceratocystis fimbriata.</title>
        <authorList>
            <person name="Wilken P.M."/>
            <person name="Steenkamp E.T."/>
            <person name="Wingfield M.J."/>
            <person name="de Beer Z.W."/>
            <person name="Wingfield B.D."/>
        </authorList>
    </citation>
    <scope>NUCLEOTIDE SEQUENCE [LARGE SCALE GENOMIC DNA]</scope>
    <source>
        <strain evidence="2 3">CBS 114723</strain>
    </source>
</reference>
<feature type="region of interest" description="Disordered" evidence="1">
    <location>
        <begin position="86"/>
        <end position="312"/>
    </location>
</feature>
<comment type="caution">
    <text evidence="2">The sequence shown here is derived from an EMBL/GenBank/DDBJ whole genome shotgun (WGS) entry which is preliminary data.</text>
</comment>
<dbReference type="EMBL" id="APWK03000196">
    <property type="protein sequence ID" value="PHH49502.1"/>
    <property type="molecule type" value="Genomic_DNA"/>
</dbReference>
<feature type="compositionally biased region" description="Basic and acidic residues" evidence="1">
    <location>
        <begin position="86"/>
        <end position="108"/>
    </location>
</feature>
<dbReference type="Pfam" id="PF13917">
    <property type="entry name" value="zf-CCHC_3"/>
    <property type="match status" value="1"/>
</dbReference>
<feature type="region of interest" description="Disordered" evidence="1">
    <location>
        <begin position="40"/>
        <end position="72"/>
    </location>
</feature>
<feature type="compositionally biased region" description="Low complexity" evidence="1">
    <location>
        <begin position="178"/>
        <end position="190"/>
    </location>
</feature>
<protein>
    <recommendedName>
        <fullName evidence="4">Zinc knuckle-domain-containing protein</fullName>
    </recommendedName>
</protein>
<feature type="compositionally biased region" description="Polar residues" evidence="1">
    <location>
        <begin position="148"/>
        <end position="157"/>
    </location>
</feature>
<feature type="compositionally biased region" description="Basic and acidic residues" evidence="1">
    <location>
        <begin position="265"/>
        <end position="274"/>
    </location>
</feature>
<dbReference type="AlphaFoldDB" id="A0A2C5WUT9"/>
<keyword evidence="3" id="KW-1185">Reference proteome</keyword>
<feature type="compositionally biased region" description="Basic and acidic residues" evidence="1">
    <location>
        <begin position="131"/>
        <end position="140"/>
    </location>
</feature>
<evidence type="ECO:0000313" key="2">
    <source>
        <dbReference type="EMBL" id="PHH49502.1"/>
    </source>
</evidence>
<gene>
    <name evidence="2" type="ORF">CFIMG_007756RA00001</name>
</gene>
<evidence type="ECO:0008006" key="4">
    <source>
        <dbReference type="Google" id="ProtNLM"/>
    </source>
</evidence>
<feature type="region of interest" description="Disordered" evidence="1">
    <location>
        <begin position="1"/>
        <end position="23"/>
    </location>
</feature>
<accession>A0A2C5WUT9</accession>
<dbReference type="Proteomes" id="UP000222788">
    <property type="component" value="Unassembled WGS sequence"/>
</dbReference>
<sequence length="312" mass="35375">MYGRGGGWSRAPPNSRPQVSSVNTQCQKCLKRGHYSYECKTPNQERPYVPRPSRTQQLANPKLQPALQATLNDSIAERKQAAVDAELARREAERERKREREAHEEKLLQLRARSRSPLPKRHKKEGSAGVKGRDTRGERSRHSRSSSVETISTNRSVSPVRRTKASRHSEDRSRGRSRSYSRSQSRSRSPPYRDSRTPSQSPSRSSSRGSSRSRSPIYTKKSVVDSRRRRSISPKPRNSNGRRGTYRERRSVSRSASPPSHRRPGREGFERGRESTGVPPAPLTTPAADASRERSLSPYSKRVALTKAMQQR</sequence>
<feature type="compositionally biased region" description="Low complexity" evidence="1">
    <location>
        <begin position="197"/>
        <end position="216"/>
    </location>
</feature>
<organism evidence="2 3">
    <name type="scientific">Ceratocystis fimbriata CBS 114723</name>
    <dbReference type="NCBI Taxonomy" id="1035309"/>
    <lineage>
        <taxon>Eukaryota</taxon>
        <taxon>Fungi</taxon>
        <taxon>Dikarya</taxon>
        <taxon>Ascomycota</taxon>
        <taxon>Pezizomycotina</taxon>
        <taxon>Sordariomycetes</taxon>
        <taxon>Hypocreomycetidae</taxon>
        <taxon>Microascales</taxon>
        <taxon>Ceratocystidaceae</taxon>
        <taxon>Ceratocystis</taxon>
    </lineage>
</organism>
<evidence type="ECO:0000256" key="1">
    <source>
        <dbReference type="SAM" id="MobiDB-lite"/>
    </source>
</evidence>
<proteinExistence type="predicted"/>
<name>A0A2C5WUT9_9PEZI</name>